<keyword evidence="4" id="KW-0812">Transmembrane</keyword>
<feature type="transmembrane region" description="Helical" evidence="4">
    <location>
        <begin position="65"/>
        <end position="85"/>
    </location>
</feature>
<dbReference type="Proteomes" id="UP001500326">
    <property type="component" value="Unassembled WGS sequence"/>
</dbReference>
<dbReference type="RefSeq" id="WP_344057971.1">
    <property type="nucleotide sequence ID" value="NZ_BAAAOH010000001.1"/>
</dbReference>
<feature type="transmembrane region" description="Helical" evidence="4">
    <location>
        <begin position="34"/>
        <end position="53"/>
    </location>
</feature>
<evidence type="ECO:0000313" key="5">
    <source>
        <dbReference type="EMBL" id="GAA1974451.1"/>
    </source>
</evidence>
<evidence type="ECO:0000256" key="4">
    <source>
        <dbReference type="SAM" id="Phobius"/>
    </source>
</evidence>
<keyword evidence="1" id="KW-0808">Transferase</keyword>
<feature type="transmembrane region" description="Helical" evidence="4">
    <location>
        <begin position="7"/>
        <end position="28"/>
    </location>
</feature>
<keyword evidence="4" id="KW-1133">Transmembrane helix</keyword>
<dbReference type="InterPro" id="IPR036890">
    <property type="entry name" value="HATPase_C_sf"/>
</dbReference>
<accession>A0ABP5D874</accession>
<evidence type="ECO:0000256" key="1">
    <source>
        <dbReference type="ARBA" id="ARBA00022679"/>
    </source>
</evidence>
<dbReference type="EMBL" id="BAAAOH010000001">
    <property type="protein sequence ID" value="GAA1974451.1"/>
    <property type="molecule type" value="Genomic_DNA"/>
</dbReference>
<protein>
    <submittedName>
        <fullName evidence="5">Sensor histidine kinase</fullName>
    </submittedName>
</protein>
<keyword evidence="3" id="KW-0902">Two-component regulatory system</keyword>
<organism evidence="5 6">
    <name type="scientific">Microbacterium pumilum</name>
    <dbReference type="NCBI Taxonomy" id="344165"/>
    <lineage>
        <taxon>Bacteria</taxon>
        <taxon>Bacillati</taxon>
        <taxon>Actinomycetota</taxon>
        <taxon>Actinomycetes</taxon>
        <taxon>Micrococcales</taxon>
        <taxon>Microbacteriaceae</taxon>
        <taxon>Microbacterium</taxon>
    </lineage>
</organism>
<sequence>MATNGPVRAFAIAFGIVVVGIASIAVAYAPWNVAAWTGDLLTGWVLTGAGLLAMRRTPTSSVGQLLVIAGFAWFVGDYAVLAGAAGWAGGALTWAYHGVLFHAIITVPSGRMISPFQRAAVAVGYAAALMPWLWTNPAPAIAVSLAAVGVAAVEYSSSRGVRRRSKRRALEASALLATSTAIGFAIREMVATSLASTVALVALEVTIAVAAGLLVLAAGTVSRGGELVDLVVELDDAAGAGLEGALRRVLGDPQLTIAYATADPRGRDREIAPDPGREELVIDLVNDRTATLCTVTDALAEPPLRDSVVAAIRLDAANRSLRTDVATQLDAVRASRSRLIRAADEAGRELEERVHSGADKSLTALERILHGIQAHEPEIEKPLATVQALLGDAREDLARFSAGLHPRALDELGLTQALGAAVHESAISVDLEIVEHDPVDPDIQLAAYFFCLEGLANISKHASARRAWVRVAAADGVLNLEVADDGAGGATLGSGIQGIADRIAAVGGVVTLQSAHGAGTRLIGRVPLDDAPPAVVGIRP</sequence>
<dbReference type="SUPFAM" id="SSF55874">
    <property type="entry name" value="ATPase domain of HSP90 chaperone/DNA topoisomerase II/histidine kinase"/>
    <property type="match status" value="1"/>
</dbReference>
<name>A0ABP5D874_9MICO</name>
<comment type="caution">
    <text evidence="5">The sequence shown here is derived from an EMBL/GenBank/DDBJ whole genome shotgun (WGS) entry which is preliminary data.</text>
</comment>
<reference evidence="6" key="1">
    <citation type="journal article" date="2019" name="Int. J. Syst. Evol. Microbiol.">
        <title>The Global Catalogue of Microorganisms (GCM) 10K type strain sequencing project: providing services to taxonomists for standard genome sequencing and annotation.</title>
        <authorList>
            <consortium name="The Broad Institute Genomics Platform"/>
            <consortium name="The Broad Institute Genome Sequencing Center for Infectious Disease"/>
            <person name="Wu L."/>
            <person name="Ma J."/>
        </authorList>
    </citation>
    <scope>NUCLEOTIDE SEQUENCE [LARGE SCALE GENOMIC DNA]</scope>
    <source>
        <strain evidence="6">JCM 14902</strain>
    </source>
</reference>
<gene>
    <name evidence="5" type="ORF">GCM10009777_03690</name>
</gene>
<evidence type="ECO:0000313" key="6">
    <source>
        <dbReference type="Proteomes" id="UP001500326"/>
    </source>
</evidence>
<keyword evidence="4" id="KW-0472">Membrane</keyword>
<dbReference type="CDD" id="cd16917">
    <property type="entry name" value="HATPase_UhpB-NarQ-NarX-like"/>
    <property type="match status" value="1"/>
</dbReference>
<dbReference type="PANTHER" id="PTHR24421">
    <property type="entry name" value="NITRATE/NITRITE SENSOR PROTEIN NARX-RELATED"/>
    <property type="match status" value="1"/>
</dbReference>
<evidence type="ECO:0000256" key="2">
    <source>
        <dbReference type="ARBA" id="ARBA00022777"/>
    </source>
</evidence>
<dbReference type="GO" id="GO:0016301">
    <property type="term" value="F:kinase activity"/>
    <property type="evidence" value="ECO:0007669"/>
    <property type="project" value="UniProtKB-KW"/>
</dbReference>
<dbReference type="InterPro" id="IPR050482">
    <property type="entry name" value="Sensor_HK_TwoCompSys"/>
</dbReference>
<keyword evidence="6" id="KW-1185">Reference proteome</keyword>
<feature type="transmembrane region" description="Helical" evidence="4">
    <location>
        <begin position="140"/>
        <end position="157"/>
    </location>
</feature>
<feature type="transmembrane region" description="Helical" evidence="4">
    <location>
        <begin position="198"/>
        <end position="218"/>
    </location>
</feature>
<keyword evidence="2 5" id="KW-0418">Kinase</keyword>
<dbReference type="Gene3D" id="3.30.565.10">
    <property type="entry name" value="Histidine kinase-like ATPase, C-terminal domain"/>
    <property type="match status" value="1"/>
</dbReference>
<proteinExistence type="predicted"/>
<evidence type="ECO:0000256" key="3">
    <source>
        <dbReference type="ARBA" id="ARBA00023012"/>
    </source>
</evidence>